<gene>
    <name evidence="4" type="ORF">Ga0061065_103182</name>
</gene>
<dbReference type="Gene3D" id="3.30.70.270">
    <property type="match status" value="1"/>
</dbReference>
<dbReference type="Gene3D" id="3.20.20.450">
    <property type="entry name" value="EAL domain"/>
    <property type="match status" value="1"/>
</dbReference>
<dbReference type="NCBIfam" id="TIGR00254">
    <property type="entry name" value="GGDEF"/>
    <property type="match status" value="1"/>
</dbReference>
<dbReference type="Pfam" id="PF00563">
    <property type="entry name" value="EAL"/>
    <property type="match status" value="1"/>
</dbReference>
<dbReference type="RefSeq" id="WP_055462292.1">
    <property type="nucleotide sequence ID" value="NZ_CYHG01000003.1"/>
</dbReference>
<dbReference type="AlphaFoldDB" id="A0A0K6IJ07"/>
<dbReference type="SMART" id="SM00267">
    <property type="entry name" value="GGDEF"/>
    <property type="match status" value="1"/>
</dbReference>
<reference evidence="5" key="1">
    <citation type="submission" date="2015-08" db="EMBL/GenBank/DDBJ databases">
        <authorList>
            <person name="Varghese N."/>
        </authorList>
    </citation>
    <scope>NUCLEOTIDE SEQUENCE [LARGE SCALE GENOMIC DNA]</scope>
    <source>
        <strain evidence="5">JCM 18476</strain>
    </source>
</reference>
<dbReference type="CDD" id="cd00130">
    <property type="entry name" value="PAS"/>
    <property type="match status" value="1"/>
</dbReference>
<dbReference type="SUPFAM" id="SSF141868">
    <property type="entry name" value="EAL domain-like"/>
    <property type="match status" value="1"/>
</dbReference>
<dbReference type="PROSITE" id="PS50883">
    <property type="entry name" value="EAL"/>
    <property type="match status" value="1"/>
</dbReference>
<dbReference type="Proteomes" id="UP000182769">
    <property type="component" value="Unassembled WGS sequence"/>
</dbReference>
<dbReference type="InterPro" id="IPR013656">
    <property type="entry name" value="PAS_4"/>
</dbReference>
<evidence type="ECO:0000259" key="1">
    <source>
        <dbReference type="PROSITE" id="PS50112"/>
    </source>
</evidence>
<dbReference type="InterPro" id="IPR000160">
    <property type="entry name" value="GGDEF_dom"/>
</dbReference>
<protein>
    <submittedName>
        <fullName evidence="4">PAS domain S-box/diguanylate cyclase (GGDEF) domain</fullName>
    </submittedName>
</protein>
<evidence type="ECO:0000259" key="2">
    <source>
        <dbReference type="PROSITE" id="PS50883"/>
    </source>
</evidence>
<dbReference type="PANTHER" id="PTHR44757">
    <property type="entry name" value="DIGUANYLATE CYCLASE DGCP"/>
    <property type="match status" value="1"/>
</dbReference>
<dbReference type="EMBL" id="CYHG01000003">
    <property type="protein sequence ID" value="CUB03332.1"/>
    <property type="molecule type" value="Genomic_DNA"/>
</dbReference>
<dbReference type="InterPro" id="IPR001633">
    <property type="entry name" value="EAL_dom"/>
</dbReference>
<organism evidence="4 5">
    <name type="scientific">Marinomonas fungiae</name>
    <dbReference type="NCBI Taxonomy" id="1137284"/>
    <lineage>
        <taxon>Bacteria</taxon>
        <taxon>Pseudomonadati</taxon>
        <taxon>Pseudomonadota</taxon>
        <taxon>Gammaproteobacteria</taxon>
        <taxon>Oceanospirillales</taxon>
        <taxon>Oceanospirillaceae</taxon>
        <taxon>Marinomonas</taxon>
    </lineage>
</organism>
<dbReference type="InterPro" id="IPR029787">
    <property type="entry name" value="Nucleotide_cyclase"/>
</dbReference>
<dbReference type="PROSITE" id="PS50887">
    <property type="entry name" value="GGDEF"/>
    <property type="match status" value="1"/>
</dbReference>
<feature type="domain" description="EAL" evidence="2">
    <location>
        <begin position="708"/>
        <end position="962"/>
    </location>
</feature>
<keyword evidence="5" id="KW-1185">Reference proteome</keyword>
<dbReference type="InterPro" id="IPR000014">
    <property type="entry name" value="PAS"/>
</dbReference>
<dbReference type="SUPFAM" id="SSF55785">
    <property type="entry name" value="PYP-like sensor domain (PAS domain)"/>
    <property type="match status" value="2"/>
</dbReference>
<name>A0A0K6IJ07_9GAMM</name>
<dbReference type="STRING" id="1137284.GCA_001418205_01181"/>
<dbReference type="Pfam" id="PF13426">
    <property type="entry name" value="PAS_9"/>
    <property type="match status" value="1"/>
</dbReference>
<evidence type="ECO:0000259" key="3">
    <source>
        <dbReference type="PROSITE" id="PS50887"/>
    </source>
</evidence>
<dbReference type="InterPro" id="IPR035919">
    <property type="entry name" value="EAL_sf"/>
</dbReference>
<dbReference type="CDD" id="cd01949">
    <property type="entry name" value="GGDEF"/>
    <property type="match status" value="1"/>
</dbReference>
<dbReference type="PROSITE" id="PS50112">
    <property type="entry name" value="PAS"/>
    <property type="match status" value="2"/>
</dbReference>
<dbReference type="SUPFAM" id="SSF55073">
    <property type="entry name" value="Nucleotide cyclase"/>
    <property type="match status" value="1"/>
</dbReference>
<dbReference type="Gene3D" id="3.30.450.20">
    <property type="entry name" value="PAS domain"/>
    <property type="match status" value="2"/>
</dbReference>
<dbReference type="InterPro" id="IPR052155">
    <property type="entry name" value="Biofilm_reg_signaling"/>
</dbReference>
<accession>A0A0K6IJ07</accession>
<dbReference type="Pfam" id="PF00990">
    <property type="entry name" value="GGDEF"/>
    <property type="match status" value="1"/>
</dbReference>
<sequence length="964" mass="109028">MKPNNRESRHCIASITEAFLSSSLGAPLFILDPSQDLEVVFTNPPARRYFDLSDDPSCHWFIEKWPKGISAQWRQAFVEQVRREQKSYQLIPEAIQKIKASSQEMCFIWFDAQGASFIAAVILNSDTHVLGNFEPKAIQNALELGDFYHSILDSLHDSIGLFEFDDQNSLRVVWLNERAMRYVSPRTSVEGELVSCLLFDSIKSSWLGLENTLINSTESVSCSFMLGREASDNVFEIYFYPVQLLNKSKRKQFIATWYNVTKLYQKERAETQQRQDFYNLVENSPDVIVRYDVSGRRTYVNRSFELSTGLTRDKAIGKRPLEYAGIGASAAKIQSNVLKAVTTGMPVTERVLIDVKGRDNVIHEIRCIPEFDKQGTTTGVLLDARDFTDQELAIQQTENSELKFRTLVENSPDFISRYDLNCQLLYGNPAHTKLFACPIEQMLGQTPTQLITYLHQRFGHSAPENVSILEDTIKEVICTKLSGECEISSPTALGQVFSYVSITPEFNLEGELSSVLVVGRDLTELKAFQEKVNYLSKHDPLTGLPNRVDLLEKVSSQLRQTSSSSYKFGLLVIGVDHFKSINDSFGYEYGDSVLKALALRLQTVVPKSSYLARIGADEFGILVAKVIDRIGFSFEAARIREALSLPIRVNGQEIVVSVSIGACIYPDDAQEIEDLVRYADSALFAAKSSQRGSICFYSNELTERAVERMEIRSSLRSALKNREFCVYLQPKICLNDGKMMGAEALVRWHHPTRGLLMPDLFIPIAEELNLISEIDMQVLDELCRYLHVWQAKLLPEQGFAVNLSALQFYREDLLSTIQEVMQRRQCIPDNLELEITEGVLLVHCEHLSQKIHHLKHLGFTLVLDDFGTGYSSLSYLSRYPIDVLKIDRSFIRDMNHSSASQVLVKTIVSMAQNLNMKVVAEGVEETKQAELLSSYGVKLAQGFLYSRPIPIAQFAQQYDLPTPN</sequence>
<dbReference type="SMART" id="SM00052">
    <property type="entry name" value="EAL"/>
    <property type="match status" value="1"/>
</dbReference>
<proteinExistence type="predicted"/>
<feature type="domain" description="PAS" evidence="1">
    <location>
        <begin position="400"/>
        <end position="455"/>
    </location>
</feature>
<feature type="domain" description="PAS" evidence="1">
    <location>
        <begin position="273"/>
        <end position="318"/>
    </location>
</feature>
<dbReference type="NCBIfam" id="TIGR00229">
    <property type="entry name" value="sensory_box"/>
    <property type="match status" value="2"/>
</dbReference>
<dbReference type="InterPro" id="IPR043128">
    <property type="entry name" value="Rev_trsase/Diguanyl_cyclase"/>
</dbReference>
<evidence type="ECO:0000313" key="4">
    <source>
        <dbReference type="EMBL" id="CUB03332.1"/>
    </source>
</evidence>
<dbReference type="PANTHER" id="PTHR44757:SF2">
    <property type="entry name" value="BIOFILM ARCHITECTURE MAINTENANCE PROTEIN MBAA"/>
    <property type="match status" value="1"/>
</dbReference>
<dbReference type="SMART" id="SM00091">
    <property type="entry name" value="PAS"/>
    <property type="match status" value="3"/>
</dbReference>
<dbReference type="Pfam" id="PF08448">
    <property type="entry name" value="PAS_4"/>
    <property type="match status" value="1"/>
</dbReference>
<dbReference type="OrthoDB" id="6168558at2"/>
<feature type="domain" description="GGDEF" evidence="3">
    <location>
        <begin position="566"/>
        <end position="699"/>
    </location>
</feature>
<evidence type="ECO:0000313" key="5">
    <source>
        <dbReference type="Proteomes" id="UP000182769"/>
    </source>
</evidence>
<dbReference type="CDD" id="cd01948">
    <property type="entry name" value="EAL"/>
    <property type="match status" value="1"/>
</dbReference>
<dbReference type="InterPro" id="IPR035965">
    <property type="entry name" value="PAS-like_dom_sf"/>
</dbReference>